<feature type="transmembrane region" description="Helical" evidence="1">
    <location>
        <begin position="18"/>
        <end position="36"/>
    </location>
</feature>
<sequence length="105" mass="11824">MTNILYLMITSVIQTNPYLGYLFFGLIVAGVGITYFYRKEVGFLITIIISLILGYIDILPPLIFVLTAACILLLMLSLLGGGSIIRPVKNLESWFYIKFALKKKK</sequence>
<keyword evidence="1" id="KW-1133">Transmembrane helix</keyword>
<organism evidence="2 3">
    <name type="scientific">Candidatus Parvarchaeum acidiphilum ARMAN-4</name>
    <dbReference type="NCBI Taxonomy" id="662760"/>
    <lineage>
        <taxon>Archaea</taxon>
        <taxon>Candidatus Parvarchaeota</taxon>
        <taxon>Candidatus Parvarchaeum</taxon>
    </lineage>
</organism>
<keyword evidence="1" id="KW-0812">Transmembrane</keyword>
<gene>
    <name evidence="2" type="ORF">BJBARM4_0594</name>
</gene>
<evidence type="ECO:0000313" key="2">
    <source>
        <dbReference type="EMBL" id="EEZ92762.1"/>
    </source>
</evidence>
<evidence type="ECO:0000256" key="1">
    <source>
        <dbReference type="SAM" id="Phobius"/>
    </source>
</evidence>
<name>D2EFR9_PARA4</name>
<dbReference type="EMBL" id="GG730049">
    <property type="protein sequence ID" value="EEZ92762.1"/>
    <property type="molecule type" value="Genomic_DNA"/>
</dbReference>
<feature type="transmembrane region" description="Helical" evidence="1">
    <location>
        <begin position="62"/>
        <end position="85"/>
    </location>
</feature>
<feature type="transmembrane region" description="Helical" evidence="1">
    <location>
        <begin position="41"/>
        <end position="56"/>
    </location>
</feature>
<keyword evidence="1" id="KW-0472">Membrane</keyword>
<evidence type="ECO:0000313" key="3">
    <source>
        <dbReference type="Proteomes" id="UP000009375"/>
    </source>
</evidence>
<protein>
    <submittedName>
        <fullName evidence="2">Uncharacterized protein</fullName>
    </submittedName>
</protein>
<dbReference type="Proteomes" id="UP000009375">
    <property type="component" value="Unassembled WGS sequence"/>
</dbReference>
<reference evidence="2 3" key="1">
    <citation type="journal article" date="2010" name="Proc. Natl. Acad. Sci. U.S.A.">
        <title>Enigmatic, ultrasmall, uncultivated Archaea.</title>
        <authorList>
            <person name="Baker B.J."/>
            <person name="Comolli L.R."/>
            <person name="Dick G.J."/>
            <person name="Hauser L.J."/>
            <person name="Hyatt D."/>
            <person name="Dill B.D."/>
            <person name="Land M.L."/>
            <person name="Verberkmoes N.C."/>
            <person name="Hettich R.L."/>
            <person name="Banfield J.F."/>
        </authorList>
    </citation>
    <scope>NUCLEOTIDE SEQUENCE [LARGE SCALE GENOMIC DNA]</scope>
</reference>
<proteinExistence type="predicted"/>
<accession>D2EFR9</accession>
<dbReference type="AlphaFoldDB" id="D2EFR9"/>